<proteinExistence type="predicted"/>
<accession>A0A382NJP3</accession>
<reference evidence="1" key="1">
    <citation type="submission" date="2018-05" db="EMBL/GenBank/DDBJ databases">
        <authorList>
            <person name="Lanie J.A."/>
            <person name="Ng W.-L."/>
            <person name="Kazmierczak K.M."/>
            <person name="Andrzejewski T.M."/>
            <person name="Davidsen T.M."/>
            <person name="Wayne K.J."/>
            <person name="Tettelin H."/>
            <person name="Glass J.I."/>
            <person name="Rusch D."/>
            <person name="Podicherti R."/>
            <person name="Tsui H.-C.T."/>
            <person name="Winkler M.E."/>
        </authorList>
    </citation>
    <scope>NUCLEOTIDE SEQUENCE</scope>
</reference>
<name>A0A382NJP3_9ZZZZ</name>
<dbReference type="EMBL" id="UINC01100962">
    <property type="protein sequence ID" value="SVC61423.1"/>
    <property type="molecule type" value="Genomic_DNA"/>
</dbReference>
<evidence type="ECO:0008006" key="2">
    <source>
        <dbReference type="Google" id="ProtNLM"/>
    </source>
</evidence>
<sequence length="147" mass="16911">MSTKEKDLYKQISIKSNEKPKAPAFQRHYKGISTANSDNNSFTLHDIALIKQDLINHFHIRQGEKLENPEFGTIIWDILHEPLTERLKEVIEEDVSNIINFDSRVQAEGIAITSYESGIQIECNLTYLPYNISESLRMKFDEDAGLI</sequence>
<gene>
    <name evidence="1" type="ORF">METZ01_LOCUS314277</name>
</gene>
<dbReference type="SUPFAM" id="SSF160719">
    <property type="entry name" value="gpW/gp25-like"/>
    <property type="match status" value="1"/>
</dbReference>
<organism evidence="1">
    <name type="scientific">marine metagenome</name>
    <dbReference type="NCBI Taxonomy" id="408172"/>
    <lineage>
        <taxon>unclassified sequences</taxon>
        <taxon>metagenomes</taxon>
        <taxon>ecological metagenomes</taxon>
    </lineage>
</organism>
<dbReference type="AlphaFoldDB" id="A0A382NJP3"/>
<evidence type="ECO:0000313" key="1">
    <source>
        <dbReference type="EMBL" id="SVC61423.1"/>
    </source>
</evidence>
<dbReference type="Gene3D" id="3.10.450.40">
    <property type="match status" value="1"/>
</dbReference>
<protein>
    <recommendedName>
        <fullName evidence="2">IraD/Gp25-like domain-containing protein</fullName>
    </recommendedName>
</protein>